<dbReference type="EMBL" id="CP019475">
    <property type="protein sequence ID" value="UQC80505.1"/>
    <property type="molecule type" value="Genomic_DNA"/>
</dbReference>
<name>A0A9Q8SNL8_9PEZI</name>
<feature type="region of interest" description="Disordered" evidence="1">
    <location>
        <begin position="91"/>
        <end position="111"/>
    </location>
</feature>
<feature type="compositionally biased region" description="Polar residues" evidence="1">
    <location>
        <begin position="484"/>
        <end position="494"/>
    </location>
</feature>
<evidence type="ECO:0000313" key="2">
    <source>
        <dbReference type="EMBL" id="UQC80505.1"/>
    </source>
</evidence>
<feature type="region of interest" description="Disordered" evidence="1">
    <location>
        <begin position="184"/>
        <end position="213"/>
    </location>
</feature>
<dbReference type="KEGG" id="clup:CLUP02_05988"/>
<keyword evidence="3" id="KW-1185">Reference proteome</keyword>
<dbReference type="AlphaFoldDB" id="A0A9Q8SNL8"/>
<feature type="compositionally biased region" description="Low complexity" evidence="1">
    <location>
        <begin position="473"/>
        <end position="483"/>
    </location>
</feature>
<accession>A0A9Q8SNL8</accession>
<dbReference type="Proteomes" id="UP000830671">
    <property type="component" value="Chromosome 3"/>
</dbReference>
<feature type="region of interest" description="Disordered" evidence="1">
    <location>
        <begin position="460"/>
        <end position="494"/>
    </location>
</feature>
<protein>
    <submittedName>
        <fullName evidence="2">Uncharacterized protein</fullName>
    </submittedName>
</protein>
<organism evidence="2 3">
    <name type="scientific">Colletotrichum lupini</name>
    <dbReference type="NCBI Taxonomy" id="145971"/>
    <lineage>
        <taxon>Eukaryota</taxon>
        <taxon>Fungi</taxon>
        <taxon>Dikarya</taxon>
        <taxon>Ascomycota</taxon>
        <taxon>Pezizomycotina</taxon>
        <taxon>Sordariomycetes</taxon>
        <taxon>Hypocreomycetidae</taxon>
        <taxon>Glomerellales</taxon>
        <taxon>Glomerellaceae</taxon>
        <taxon>Colletotrichum</taxon>
        <taxon>Colletotrichum acutatum species complex</taxon>
    </lineage>
</organism>
<gene>
    <name evidence="2" type="ORF">CLUP02_05988</name>
</gene>
<evidence type="ECO:0000256" key="1">
    <source>
        <dbReference type="SAM" id="MobiDB-lite"/>
    </source>
</evidence>
<reference evidence="2" key="1">
    <citation type="journal article" date="2021" name="Mol. Plant Microbe Interact.">
        <title>Complete Genome Sequence of the Plant-Pathogenic Fungus Colletotrichum lupini.</title>
        <authorList>
            <person name="Baroncelli R."/>
            <person name="Pensec F."/>
            <person name="Da Lio D."/>
            <person name="Boufleur T."/>
            <person name="Vicente I."/>
            <person name="Sarrocco S."/>
            <person name="Picot A."/>
            <person name="Baraldi E."/>
            <person name="Sukno S."/>
            <person name="Thon M."/>
            <person name="Le Floch G."/>
        </authorList>
    </citation>
    <scope>NUCLEOTIDE SEQUENCE</scope>
    <source>
        <strain evidence="2">IMI 504893</strain>
    </source>
</reference>
<sequence length="494" mass="54511">MVSLPPRCKSSGGCLPTIHPYGGPILTIAMSVITETLHRFLEVQKDEVRASSAFLSVPAPSKHEGTALVQVQVTPLGRHSEQRLGGLLVETGEGEEGGCSTWGRRGERPRERSPMELYHEDEVSPHAPRRLRDVGCPPWTASGVIPGWTTRDREIGKHKNKNKNKESTTIDPVTAMRHPAVVNGHTGLGLPIVGQTRPEPGKRRQGKPTQITSIRSKREPVPFETLDTAFAFSAYEPVCFIFRLVSIPSHLPNPLFSSFVRSFLSSFLSSQPKVSSTPILSSTGIARYSLHTPSAQAHASKLFSTVLQIVSVLPYPYLLGCCRFFARAERQTNGRTLVATNDLERTNPTRFVPYPLVQRTSPTKTHGFDHTDLAFRTLLSRKPTLLSLIPTWLALLPKHPNLNIITSPPPSTTTPGYLRTTQKRRLDGKKRLDSSIHRLVFLLSFAAVLNKPRNHLVTGHTYLPHKTSTNTRTPAHAHTHTPPILSSNPGLAPT</sequence>
<dbReference type="RefSeq" id="XP_049142135.1">
    <property type="nucleotide sequence ID" value="XM_049284992.1"/>
</dbReference>
<proteinExistence type="predicted"/>
<dbReference type="GeneID" id="73340002"/>
<evidence type="ECO:0000313" key="3">
    <source>
        <dbReference type="Proteomes" id="UP000830671"/>
    </source>
</evidence>